<dbReference type="GO" id="GO:0003677">
    <property type="term" value="F:DNA binding"/>
    <property type="evidence" value="ECO:0007669"/>
    <property type="project" value="InterPro"/>
</dbReference>
<dbReference type="Proteomes" id="UP000825078">
    <property type="component" value="Chromosome"/>
</dbReference>
<organism evidence="4 5">
    <name type="scientific">Shewanella algae</name>
    <dbReference type="NCBI Taxonomy" id="38313"/>
    <lineage>
        <taxon>Bacteria</taxon>
        <taxon>Pseudomonadati</taxon>
        <taxon>Pseudomonadota</taxon>
        <taxon>Gammaproteobacteria</taxon>
        <taxon>Alteromonadales</taxon>
        <taxon>Shewanellaceae</taxon>
        <taxon>Shewanella</taxon>
    </lineage>
</organism>
<dbReference type="AlphaFoldDB" id="A0AAD1NPV3"/>
<dbReference type="Gene3D" id="1.10.260.40">
    <property type="entry name" value="lambda repressor-like DNA-binding domains"/>
    <property type="match status" value="1"/>
</dbReference>
<reference evidence="4" key="1">
    <citation type="submission" date="2021-05" db="EMBL/GenBank/DDBJ databases">
        <title>Molecular characterization for Shewanella algae harboring chromosomal blaOXA-55-like strains isolated from clinical and environment sample.</title>
        <authorList>
            <person name="Ohama Y."/>
            <person name="Aoki K."/>
            <person name="Harada S."/>
            <person name="Moriya K."/>
            <person name="Ishii Y."/>
            <person name="Tateda K."/>
        </authorList>
    </citation>
    <scope>NUCLEOTIDE SEQUENCE</scope>
    <source>
        <strain evidence="4">TUM17379</strain>
    </source>
</reference>
<protein>
    <submittedName>
        <fullName evidence="4">Transcriptional regulator</fullName>
    </submittedName>
</protein>
<sequence>MSDKTSTLESAKEAIARLRANRRQAGDVAIEASQYQLSLDAEETHAKQAPPPQRASKHSGRVSTVERRKAIEGVTQRLLRGELTQGQALKALRIEVLGLTQDEYANLAKVSRKTLSDVENDRGSYKTDILDRLFKPFGLRVGIVPISIGIK</sequence>
<evidence type="ECO:0000259" key="3">
    <source>
        <dbReference type="PROSITE" id="PS50943"/>
    </source>
</evidence>
<dbReference type="EMBL" id="AP024613">
    <property type="protein sequence ID" value="BCV46819.1"/>
    <property type="molecule type" value="Genomic_DNA"/>
</dbReference>
<evidence type="ECO:0000256" key="1">
    <source>
        <dbReference type="SAM" id="Coils"/>
    </source>
</evidence>
<gene>
    <name evidence="4" type="ORF">TUM17379_38370</name>
</gene>
<evidence type="ECO:0000313" key="4">
    <source>
        <dbReference type="EMBL" id="BCV46819.1"/>
    </source>
</evidence>
<dbReference type="InterPro" id="IPR001387">
    <property type="entry name" value="Cro/C1-type_HTH"/>
</dbReference>
<feature type="domain" description="HTH cro/C1-type" evidence="3">
    <location>
        <begin position="89"/>
        <end position="144"/>
    </location>
</feature>
<name>A0AAD1NPV3_9GAMM</name>
<dbReference type="CDD" id="cd00093">
    <property type="entry name" value="HTH_XRE"/>
    <property type="match status" value="1"/>
</dbReference>
<keyword evidence="1" id="KW-0175">Coiled coil</keyword>
<feature type="coiled-coil region" evidence="1">
    <location>
        <begin position="1"/>
        <end position="28"/>
    </location>
</feature>
<evidence type="ECO:0000313" key="5">
    <source>
        <dbReference type="Proteomes" id="UP000825078"/>
    </source>
</evidence>
<accession>A0AAD1NPV3</accession>
<proteinExistence type="predicted"/>
<evidence type="ECO:0000256" key="2">
    <source>
        <dbReference type="SAM" id="MobiDB-lite"/>
    </source>
</evidence>
<dbReference type="InterPro" id="IPR010982">
    <property type="entry name" value="Lambda_DNA-bd_dom_sf"/>
</dbReference>
<dbReference type="PROSITE" id="PS50943">
    <property type="entry name" value="HTH_CROC1"/>
    <property type="match status" value="1"/>
</dbReference>
<dbReference type="SUPFAM" id="SSF47413">
    <property type="entry name" value="lambda repressor-like DNA-binding domains"/>
    <property type="match status" value="1"/>
</dbReference>
<dbReference type="Pfam" id="PF01381">
    <property type="entry name" value="HTH_3"/>
    <property type="match status" value="1"/>
</dbReference>
<dbReference type="RefSeq" id="WP_208147841.1">
    <property type="nucleotide sequence ID" value="NZ_AP024613.1"/>
</dbReference>
<feature type="region of interest" description="Disordered" evidence="2">
    <location>
        <begin position="39"/>
        <end position="66"/>
    </location>
</feature>